<keyword evidence="4" id="KW-0479">Metal-binding</keyword>
<dbReference type="GO" id="GO:0046872">
    <property type="term" value="F:metal ion binding"/>
    <property type="evidence" value="ECO:0007669"/>
    <property type="project" value="UniProtKB-KW"/>
</dbReference>
<evidence type="ECO:0008006" key="9">
    <source>
        <dbReference type="Google" id="ProtNLM"/>
    </source>
</evidence>
<dbReference type="Proteomes" id="UP001642360">
    <property type="component" value="Unassembled WGS sequence"/>
</dbReference>
<evidence type="ECO:0000313" key="7">
    <source>
        <dbReference type="EMBL" id="CAK9177075.1"/>
    </source>
</evidence>
<dbReference type="GO" id="GO:0032259">
    <property type="term" value="P:methylation"/>
    <property type="evidence" value="ECO:0007669"/>
    <property type="project" value="UniProtKB-KW"/>
</dbReference>
<keyword evidence="2" id="KW-0808">Transferase</keyword>
<dbReference type="PROSITE" id="PS51682">
    <property type="entry name" value="SAM_OMT_I"/>
    <property type="match status" value="1"/>
</dbReference>
<dbReference type="GO" id="GO:0009809">
    <property type="term" value="P:lignin biosynthetic process"/>
    <property type="evidence" value="ECO:0007669"/>
    <property type="project" value="UniProtKB-KW"/>
</dbReference>
<organism evidence="7 8">
    <name type="scientific">Ilex paraguariensis</name>
    <name type="common">yerba mate</name>
    <dbReference type="NCBI Taxonomy" id="185542"/>
    <lineage>
        <taxon>Eukaryota</taxon>
        <taxon>Viridiplantae</taxon>
        <taxon>Streptophyta</taxon>
        <taxon>Embryophyta</taxon>
        <taxon>Tracheophyta</taxon>
        <taxon>Spermatophyta</taxon>
        <taxon>Magnoliopsida</taxon>
        <taxon>eudicotyledons</taxon>
        <taxon>Gunneridae</taxon>
        <taxon>Pentapetalae</taxon>
        <taxon>asterids</taxon>
        <taxon>campanulids</taxon>
        <taxon>Aquifoliales</taxon>
        <taxon>Aquifoliaceae</taxon>
        <taxon>Ilex</taxon>
    </lineage>
</organism>
<evidence type="ECO:0000256" key="2">
    <source>
        <dbReference type="ARBA" id="ARBA00022679"/>
    </source>
</evidence>
<dbReference type="EMBL" id="CAUOFW020006958">
    <property type="protein sequence ID" value="CAK9177075.1"/>
    <property type="molecule type" value="Genomic_DNA"/>
</dbReference>
<dbReference type="SUPFAM" id="SSF53335">
    <property type="entry name" value="S-adenosyl-L-methionine-dependent methyltransferases"/>
    <property type="match status" value="1"/>
</dbReference>
<sequence length="185" mass="20670">MAFDESTILTSSRHQYIYMEEEKSDPVNMELGSPKDIVPNKGTSKIIAIDPDGEAYEFGLPFIRKAGVEHKISFIQSDAFSALNEMSSNGEGAEMFDFVFVDADKPNYINYHEQAIKLVKVGGVIAYDNTLYRELVVTPENEVPEQFRGNRKAIMDVNILLASDCRVEISLIPIGDGLTLCRRIA</sequence>
<evidence type="ECO:0000256" key="3">
    <source>
        <dbReference type="ARBA" id="ARBA00022691"/>
    </source>
</evidence>
<evidence type="ECO:0000256" key="4">
    <source>
        <dbReference type="ARBA" id="ARBA00022723"/>
    </source>
</evidence>
<keyword evidence="1" id="KW-0489">Methyltransferase</keyword>
<dbReference type="InterPro" id="IPR050362">
    <property type="entry name" value="Cation-dep_OMT"/>
</dbReference>
<gene>
    <name evidence="7" type="ORF">ILEXP_LOCUS46941</name>
</gene>
<dbReference type="Pfam" id="PF01596">
    <property type="entry name" value="Methyltransf_3"/>
    <property type="match status" value="1"/>
</dbReference>
<dbReference type="PANTHER" id="PTHR10509:SF34">
    <property type="entry name" value="TAPETUM-SPECIFIC METHYLTRANSFERASE 1"/>
    <property type="match status" value="1"/>
</dbReference>
<evidence type="ECO:0000256" key="5">
    <source>
        <dbReference type="ARBA" id="ARBA00022733"/>
    </source>
</evidence>
<keyword evidence="3" id="KW-0949">S-adenosyl-L-methionine</keyword>
<name>A0ABC8UAQ6_9AQUA</name>
<dbReference type="PANTHER" id="PTHR10509">
    <property type="entry name" value="O-METHYLTRANSFERASE-RELATED"/>
    <property type="match status" value="1"/>
</dbReference>
<dbReference type="GO" id="GO:0008168">
    <property type="term" value="F:methyltransferase activity"/>
    <property type="evidence" value="ECO:0007669"/>
    <property type="project" value="UniProtKB-KW"/>
</dbReference>
<dbReference type="Gene3D" id="3.40.50.150">
    <property type="entry name" value="Vaccinia Virus protein VP39"/>
    <property type="match status" value="1"/>
</dbReference>
<reference evidence="7 8" key="1">
    <citation type="submission" date="2024-02" db="EMBL/GenBank/DDBJ databases">
        <authorList>
            <person name="Vignale AGUSTIN F."/>
            <person name="Sosa J E."/>
            <person name="Modenutti C."/>
        </authorList>
    </citation>
    <scope>NUCLEOTIDE SEQUENCE [LARGE SCALE GENOMIC DNA]</scope>
</reference>
<evidence type="ECO:0000313" key="8">
    <source>
        <dbReference type="Proteomes" id="UP001642360"/>
    </source>
</evidence>
<protein>
    <recommendedName>
        <fullName evidence="9">Caffeoyl-CoA O-methyltransferase</fullName>
    </recommendedName>
</protein>
<evidence type="ECO:0000256" key="6">
    <source>
        <dbReference type="ARBA" id="ARBA00023453"/>
    </source>
</evidence>
<keyword evidence="5" id="KW-0438">Lignin biosynthesis</keyword>
<dbReference type="InterPro" id="IPR029063">
    <property type="entry name" value="SAM-dependent_MTases_sf"/>
</dbReference>
<accession>A0ABC8UAQ6</accession>
<comment type="similarity">
    <text evidence="6">Belongs to the class I-like SAM-binding methyltransferase superfamily. Cation-dependent O-methyltransferase family.</text>
</comment>
<keyword evidence="8" id="KW-1185">Reference proteome</keyword>
<comment type="caution">
    <text evidence="7">The sequence shown here is derived from an EMBL/GenBank/DDBJ whole genome shotgun (WGS) entry which is preliminary data.</text>
</comment>
<dbReference type="InterPro" id="IPR002935">
    <property type="entry name" value="SAM_O-MeTrfase"/>
</dbReference>
<evidence type="ECO:0000256" key="1">
    <source>
        <dbReference type="ARBA" id="ARBA00022603"/>
    </source>
</evidence>
<dbReference type="AlphaFoldDB" id="A0ABC8UAQ6"/>
<proteinExistence type="inferred from homology"/>